<feature type="compositionally biased region" description="Basic and acidic residues" evidence="4">
    <location>
        <begin position="273"/>
        <end position="296"/>
    </location>
</feature>
<dbReference type="PROSITE" id="PS00036">
    <property type="entry name" value="BZIP_BASIC"/>
    <property type="match status" value="1"/>
</dbReference>
<reference evidence="6" key="1">
    <citation type="submission" date="2021-03" db="EMBL/GenBank/DDBJ databases">
        <authorList>
            <person name="Tagirdzhanova G."/>
        </authorList>
    </citation>
    <scope>NUCLEOTIDE SEQUENCE</scope>
</reference>
<comment type="subcellular location">
    <subcellularLocation>
        <location evidence="1">Nucleus</location>
    </subcellularLocation>
</comment>
<organism evidence="6 7">
    <name type="scientific">Imshaugia aleurites</name>
    <dbReference type="NCBI Taxonomy" id="172621"/>
    <lineage>
        <taxon>Eukaryota</taxon>
        <taxon>Fungi</taxon>
        <taxon>Dikarya</taxon>
        <taxon>Ascomycota</taxon>
        <taxon>Pezizomycotina</taxon>
        <taxon>Lecanoromycetes</taxon>
        <taxon>OSLEUM clade</taxon>
        <taxon>Lecanoromycetidae</taxon>
        <taxon>Lecanorales</taxon>
        <taxon>Lecanorineae</taxon>
        <taxon>Parmeliaceae</taxon>
        <taxon>Imshaugia</taxon>
    </lineage>
</organism>
<dbReference type="GO" id="GO:0000976">
    <property type="term" value="F:transcription cis-regulatory region binding"/>
    <property type="evidence" value="ECO:0007669"/>
    <property type="project" value="InterPro"/>
</dbReference>
<dbReference type="PANTHER" id="PTHR40621">
    <property type="entry name" value="TRANSCRIPTION FACTOR KAPC-RELATED"/>
    <property type="match status" value="1"/>
</dbReference>
<dbReference type="PANTHER" id="PTHR40621:SF9">
    <property type="entry name" value="MEAB PROTEIN"/>
    <property type="match status" value="1"/>
</dbReference>
<feature type="compositionally biased region" description="Polar residues" evidence="4">
    <location>
        <begin position="183"/>
        <end position="208"/>
    </location>
</feature>
<dbReference type="EMBL" id="CAJPDT010000016">
    <property type="protein sequence ID" value="CAF9916278.1"/>
    <property type="molecule type" value="Genomic_DNA"/>
</dbReference>
<feature type="compositionally biased region" description="Low complexity" evidence="4">
    <location>
        <begin position="161"/>
        <end position="176"/>
    </location>
</feature>
<dbReference type="Pfam" id="PF00170">
    <property type="entry name" value="bZIP_1"/>
    <property type="match status" value="1"/>
</dbReference>
<dbReference type="SUPFAM" id="SSF57959">
    <property type="entry name" value="Leucine zipper domain"/>
    <property type="match status" value="1"/>
</dbReference>
<dbReference type="GO" id="GO:0090575">
    <property type="term" value="C:RNA polymerase II transcription regulator complex"/>
    <property type="evidence" value="ECO:0007669"/>
    <property type="project" value="TreeGrafter"/>
</dbReference>
<feature type="coiled-coil region" evidence="3">
    <location>
        <begin position="76"/>
        <end position="103"/>
    </location>
</feature>
<feature type="domain" description="BZIP" evidence="5">
    <location>
        <begin position="57"/>
        <end position="71"/>
    </location>
</feature>
<accession>A0A8H3F2B7</accession>
<keyword evidence="3" id="KW-0175">Coiled coil</keyword>
<sequence>MSTLEDVTPVPKIEHFEEESFSESSPEPEEHGSTQEPAQVQKRKGGRKPIYATSEERKQRNRQAQAAFRERRTEYIKQLETTIKQHEEALQSLQKNHRAAADECLMLRYKNSLLERILLEKKIDVQAELKSKAEGSTVLSHPTQPLGGPQSTPVQRALLNRQSQVRRSTSGSSSSRALRPHCSKSSVQSPRLQPTPPSQLVSPTTTKSPIGIAKGGMISPNMDMKAQQPQQPLPPLESRTYPQQQPSRLSMPTSQSSMQATTPSTADTSRSSEMGKQEYDAHADMLDDENPSDRDVGPGPYPQTFHHQQPLSPHRRIPMGMQGQPPMHQMQPIQHMQQMQPMQPPPSSQAMDPNNAAYQGMQPGFDPYDPMLDADPFGLSASMHFPTQFTFQESSMRR</sequence>
<evidence type="ECO:0000256" key="1">
    <source>
        <dbReference type="ARBA" id="ARBA00004123"/>
    </source>
</evidence>
<evidence type="ECO:0000313" key="6">
    <source>
        <dbReference type="EMBL" id="CAF9916278.1"/>
    </source>
</evidence>
<evidence type="ECO:0000256" key="2">
    <source>
        <dbReference type="ARBA" id="ARBA00023242"/>
    </source>
</evidence>
<dbReference type="GO" id="GO:0001228">
    <property type="term" value="F:DNA-binding transcription activator activity, RNA polymerase II-specific"/>
    <property type="evidence" value="ECO:0007669"/>
    <property type="project" value="TreeGrafter"/>
</dbReference>
<keyword evidence="2" id="KW-0539">Nucleus</keyword>
<gene>
    <name evidence="6" type="ORF">IMSHALPRED_003027</name>
</gene>
<dbReference type="InterPro" id="IPR050936">
    <property type="entry name" value="AP-1-like"/>
</dbReference>
<dbReference type="InterPro" id="IPR004827">
    <property type="entry name" value="bZIP"/>
</dbReference>
<feature type="region of interest" description="Disordered" evidence="4">
    <location>
        <begin position="132"/>
        <end position="317"/>
    </location>
</feature>
<dbReference type="Proteomes" id="UP000664534">
    <property type="component" value="Unassembled WGS sequence"/>
</dbReference>
<evidence type="ECO:0000259" key="5">
    <source>
        <dbReference type="PROSITE" id="PS00036"/>
    </source>
</evidence>
<evidence type="ECO:0000256" key="4">
    <source>
        <dbReference type="SAM" id="MobiDB-lite"/>
    </source>
</evidence>
<dbReference type="Gene3D" id="1.20.5.170">
    <property type="match status" value="1"/>
</dbReference>
<keyword evidence="7" id="KW-1185">Reference proteome</keyword>
<dbReference type="CDD" id="cd14688">
    <property type="entry name" value="bZIP_YAP"/>
    <property type="match status" value="1"/>
</dbReference>
<protein>
    <recommendedName>
        <fullName evidence="5">BZIP domain-containing protein</fullName>
    </recommendedName>
</protein>
<dbReference type="InterPro" id="IPR046347">
    <property type="entry name" value="bZIP_sf"/>
</dbReference>
<evidence type="ECO:0000256" key="3">
    <source>
        <dbReference type="SAM" id="Coils"/>
    </source>
</evidence>
<evidence type="ECO:0000313" key="7">
    <source>
        <dbReference type="Proteomes" id="UP000664534"/>
    </source>
</evidence>
<proteinExistence type="predicted"/>
<dbReference type="OrthoDB" id="2285533at2759"/>
<dbReference type="AlphaFoldDB" id="A0A8H3F2B7"/>
<comment type="caution">
    <text evidence="6">The sequence shown here is derived from an EMBL/GenBank/DDBJ whole genome shotgun (WGS) entry which is preliminary data.</text>
</comment>
<dbReference type="SMART" id="SM00338">
    <property type="entry name" value="BRLZ"/>
    <property type="match status" value="1"/>
</dbReference>
<feature type="region of interest" description="Disordered" evidence="4">
    <location>
        <begin position="1"/>
        <end position="68"/>
    </location>
</feature>
<feature type="compositionally biased region" description="Polar residues" evidence="4">
    <location>
        <begin position="137"/>
        <end position="154"/>
    </location>
</feature>
<name>A0A8H3F2B7_9LECA</name>
<feature type="compositionally biased region" description="Polar residues" evidence="4">
    <location>
        <begin position="240"/>
        <end position="272"/>
    </location>
</feature>